<dbReference type="Gene3D" id="3.50.50.60">
    <property type="entry name" value="FAD/NAD(P)-binding domain"/>
    <property type="match status" value="2"/>
</dbReference>
<evidence type="ECO:0000313" key="9">
    <source>
        <dbReference type="Proteomes" id="UP000660885"/>
    </source>
</evidence>
<sequence>MPETRIDAVIVGAGFAGMYMLHRLRGLGIPAVVLEQGEDVGGTWYWNRYPGARCDVESMQYSFSFLPELQQEWSWSERFASQPEILRYAAHVAERLDLRRDIRFHTRVTRAAYDEANALWTVETDGGDRYVAQYCVMATGCLSTARLPEIAGLESFQGATYHTGHWPHEGVDFSGKRVGVIGTGSSAIQAIPVIARQAAQLTVFQRTPNFSIPSRNAPMDDDYESWWKSDYAAHRAKARMMRTGILYGLNDKSALEVTPEEREAEYEARWARGGTAFMGAFSDLITNREANDTAAEFVRRKIRGMVKDPKVAEILAPKGYPIGTKRICVDTEYFETFNRPNVALVDVREAPIEAIIPRGVRTRSGEHEFDALVFATGFDAMTGALTSIDIRGRDDLGLAEAWAEGPRTYLGLMAAGFPNLFMITGPGSPSVLSNMIVSIEQHVDWLSDCLAHMRARGLTTIEATPEAQEAWVAHGSEVAERTLYPQAASWYMGANVPGKPRVFMPYIGGVGTYREKCAEIAAKGYEGFRLSAGAMPAAAAE</sequence>
<keyword evidence="9" id="KW-1185">Reference proteome</keyword>
<dbReference type="PRINTS" id="PR00411">
    <property type="entry name" value="PNDRDTASEI"/>
</dbReference>
<dbReference type="Pfam" id="PF13738">
    <property type="entry name" value="Pyr_redox_3"/>
    <property type="match status" value="1"/>
</dbReference>
<dbReference type="PANTHER" id="PTHR43098:SF3">
    <property type="entry name" value="L-ORNITHINE N(5)-MONOOXYGENASE-RELATED"/>
    <property type="match status" value="1"/>
</dbReference>
<protein>
    <submittedName>
        <fullName evidence="8">NAD(P)/FAD-dependent oxidoreductase</fullName>
    </submittedName>
</protein>
<evidence type="ECO:0000256" key="7">
    <source>
        <dbReference type="ARBA" id="ARBA00023033"/>
    </source>
</evidence>
<comment type="caution">
    <text evidence="8">The sequence shown here is derived from an EMBL/GenBank/DDBJ whole genome shotgun (WGS) entry which is preliminary data.</text>
</comment>
<dbReference type="InterPro" id="IPR050775">
    <property type="entry name" value="FAD-binding_Monooxygenases"/>
</dbReference>
<evidence type="ECO:0000313" key="8">
    <source>
        <dbReference type="EMBL" id="MBL6078448.1"/>
    </source>
</evidence>
<keyword evidence="7" id="KW-0503">Monooxygenase</keyword>
<dbReference type="RefSeq" id="WP_202831587.1">
    <property type="nucleotide sequence ID" value="NZ_JAETWB010000003.1"/>
</dbReference>
<evidence type="ECO:0000256" key="5">
    <source>
        <dbReference type="ARBA" id="ARBA00022857"/>
    </source>
</evidence>
<organism evidence="8 9">
    <name type="scientific">Belnapia arida</name>
    <dbReference type="NCBI Taxonomy" id="2804533"/>
    <lineage>
        <taxon>Bacteria</taxon>
        <taxon>Pseudomonadati</taxon>
        <taxon>Pseudomonadota</taxon>
        <taxon>Alphaproteobacteria</taxon>
        <taxon>Acetobacterales</taxon>
        <taxon>Roseomonadaceae</taxon>
        <taxon>Belnapia</taxon>
    </lineage>
</organism>
<dbReference type="InterPro" id="IPR036188">
    <property type="entry name" value="FAD/NAD-bd_sf"/>
</dbReference>
<evidence type="ECO:0000256" key="3">
    <source>
        <dbReference type="ARBA" id="ARBA00022630"/>
    </source>
</evidence>
<keyword evidence="5" id="KW-0521">NADP</keyword>
<keyword evidence="6" id="KW-0560">Oxidoreductase</keyword>
<comment type="cofactor">
    <cofactor evidence="1">
        <name>FAD</name>
        <dbReference type="ChEBI" id="CHEBI:57692"/>
    </cofactor>
</comment>
<proteinExistence type="inferred from homology"/>
<dbReference type="Proteomes" id="UP000660885">
    <property type="component" value="Unassembled WGS sequence"/>
</dbReference>
<gene>
    <name evidence="8" type="ORF">JMJ56_10560</name>
</gene>
<accession>A0ABS1U184</accession>
<evidence type="ECO:0000256" key="4">
    <source>
        <dbReference type="ARBA" id="ARBA00022827"/>
    </source>
</evidence>
<keyword evidence="4" id="KW-0274">FAD</keyword>
<dbReference type="SUPFAM" id="SSF51905">
    <property type="entry name" value="FAD/NAD(P)-binding domain"/>
    <property type="match status" value="2"/>
</dbReference>
<evidence type="ECO:0000256" key="2">
    <source>
        <dbReference type="ARBA" id="ARBA00010139"/>
    </source>
</evidence>
<evidence type="ECO:0000256" key="6">
    <source>
        <dbReference type="ARBA" id="ARBA00023002"/>
    </source>
</evidence>
<dbReference type="EMBL" id="JAETWB010000003">
    <property type="protein sequence ID" value="MBL6078448.1"/>
    <property type="molecule type" value="Genomic_DNA"/>
</dbReference>
<comment type="similarity">
    <text evidence="2">Belongs to the FAD-binding monooxygenase family.</text>
</comment>
<reference evidence="8 9" key="1">
    <citation type="submission" date="2021-01" db="EMBL/GenBank/DDBJ databases">
        <title>Belnapia mucosa sp. nov. and Belnapia arida sp. nov., isolated from the Tabernas Desert (Almeria, Spain).</title>
        <authorList>
            <person name="Molina-Menor E."/>
            <person name="Vidal-Verdu A."/>
            <person name="Calonge A."/>
            <person name="Satari L."/>
            <person name="Pereto J."/>
            <person name="Porcar M."/>
        </authorList>
    </citation>
    <scope>NUCLEOTIDE SEQUENCE [LARGE SCALE GENOMIC DNA]</scope>
    <source>
        <strain evidence="8 9">T18</strain>
    </source>
</reference>
<name>A0ABS1U184_9PROT</name>
<evidence type="ECO:0000256" key="1">
    <source>
        <dbReference type="ARBA" id="ARBA00001974"/>
    </source>
</evidence>
<dbReference type="PANTHER" id="PTHR43098">
    <property type="entry name" value="L-ORNITHINE N(5)-MONOOXYGENASE-RELATED"/>
    <property type="match status" value="1"/>
</dbReference>
<keyword evidence="3" id="KW-0285">Flavoprotein</keyword>